<gene>
    <name evidence="1" type="ORF">GO755_04660</name>
</gene>
<dbReference type="Proteomes" id="UP000436006">
    <property type="component" value="Unassembled WGS sequence"/>
</dbReference>
<sequence>MMTDVKPKSASLHKYLMSIFLLVLLSSLSLDSMAQVTDTILVQNLYFPKPGKEEEVFKWRLHASEVRAKLGLPKGRVLKKLSGSGGPFVIWECQYPSLEAREKDVTILDKSDEFKEVQAHMSTLLDKFERYVFAIHK</sequence>
<evidence type="ECO:0000313" key="2">
    <source>
        <dbReference type="Proteomes" id="UP000436006"/>
    </source>
</evidence>
<evidence type="ECO:0000313" key="1">
    <source>
        <dbReference type="EMBL" id="MVM29314.1"/>
    </source>
</evidence>
<organism evidence="1 2">
    <name type="scientific">Spirosoma arboris</name>
    <dbReference type="NCBI Taxonomy" id="2682092"/>
    <lineage>
        <taxon>Bacteria</taxon>
        <taxon>Pseudomonadati</taxon>
        <taxon>Bacteroidota</taxon>
        <taxon>Cytophagia</taxon>
        <taxon>Cytophagales</taxon>
        <taxon>Cytophagaceae</taxon>
        <taxon>Spirosoma</taxon>
    </lineage>
</organism>
<dbReference type="AlphaFoldDB" id="A0A7K1S694"/>
<comment type="caution">
    <text evidence="1">The sequence shown here is derived from an EMBL/GenBank/DDBJ whole genome shotgun (WGS) entry which is preliminary data.</text>
</comment>
<proteinExistence type="predicted"/>
<dbReference type="RefSeq" id="WP_157583569.1">
    <property type="nucleotide sequence ID" value="NZ_WPIN01000002.1"/>
</dbReference>
<name>A0A7K1S694_9BACT</name>
<protein>
    <submittedName>
        <fullName evidence="1">Uncharacterized protein</fullName>
    </submittedName>
</protein>
<reference evidence="1 2" key="1">
    <citation type="submission" date="2019-12" db="EMBL/GenBank/DDBJ databases">
        <title>Spirosoma sp. HMF4905 genome sequencing and assembly.</title>
        <authorList>
            <person name="Kang H."/>
            <person name="Cha I."/>
            <person name="Kim H."/>
            <person name="Joh K."/>
        </authorList>
    </citation>
    <scope>NUCLEOTIDE SEQUENCE [LARGE SCALE GENOMIC DNA]</scope>
    <source>
        <strain evidence="1 2">HMF4905</strain>
    </source>
</reference>
<dbReference type="EMBL" id="WPIN01000002">
    <property type="protein sequence ID" value="MVM29314.1"/>
    <property type="molecule type" value="Genomic_DNA"/>
</dbReference>
<keyword evidence="2" id="KW-1185">Reference proteome</keyword>
<accession>A0A7K1S694</accession>